<dbReference type="InterPro" id="IPR011050">
    <property type="entry name" value="Pectin_lyase_fold/virulence"/>
</dbReference>
<reference evidence="5 6" key="1">
    <citation type="journal article" date="2007" name="Int. J. Syst. Evol. Microbiol.">
        <title>Paenibacillus ginsengarvi sp. nov., isolated from soil from ginseng cultivation.</title>
        <authorList>
            <person name="Yoon M.H."/>
            <person name="Ten L.N."/>
            <person name="Im W.T."/>
        </authorList>
    </citation>
    <scope>NUCLEOTIDE SEQUENCE [LARGE SCALE GENOMIC DNA]</scope>
    <source>
        <strain evidence="5 6">KCTC 13059</strain>
    </source>
</reference>
<dbReference type="EMBL" id="RBAH01000017">
    <property type="protein sequence ID" value="RKN79073.1"/>
    <property type="molecule type" value="Genomic_DNA"/>
</dbReference>
<dbReference type="OrthoDB" id="2488735at2"/>
<evidence type="ECO:0000313" key="5">
    <source>
        <dbReference type="EMBL" id="RKN79073.1"/>
    </source>
</evidence>
<name>A0A3B0BZT3_9BACL</name>
<gene>
    <name evidence="5" type="ORF">D7M11_22165</name>
</gene>
<accession>A0A3B0BZT3</accession>
<keyword evidence="2" id="KW-0677">Repeat</keyword>
<dbReference type="InterPro" id="IPR022441">
    <property type="entry name" value="Para_beta_helix_rpt-2"/>
</dbReference>
<protein>
    <recommendedName>
        <fullName evidence="4">Rhamnogalacturonase A/B/Epimerase-like pectate lyase domain-containing protein</fullName>
    </recommendedName>
</protein>
<dbReference type="RefSeq" id="WP_120749442.1">
    <property type="nucleotide sequence ID" value="NZ_RBAH01000017.1"/>
</dbReference>
<dbReference type="PROSITE" id="PS51318">
    <property type="entry name" value="TAT"/>
    <property type="match status" value="1"/>
</dbReference>
<dbReference type="Proteomes" id="UP000282311">
    <property type="component" value="Unassembled WGS sequence"/>
</dbReference>
<evidence type="ECO:0000259" key="4">
    <source>
        <dbReference type="Pfam" id="PF12708"/>
    </source>
</evidence>
<dbReference type="NCBIfam" id="TIGR03804">
    <property type="entry name" value="para_beta_helix"/>
    <property type="match status" value="1"/>
</dbReference>
<dbReference type="AlphaFoldDB" id="A0A3B0BZT3"/>
<organism evidence="5 6">
    <name type="scientific">Paenibacillus ginsengarvi</name>
    <dbReference type="NCBI Taxonomy" id="400777"/>
    <lineage>
        <taxon>Bacteria</taxon>
        <taxon>Bacillati</taxon>
        <taxon>Bacillota</taxon>
        <taxon>Bacilli</taxon>
        <taxon>Bacillales</taxon>
        <taxon>Paenibacillaceae</taxon>
        <taxon>Paenibacillus</taxon>
    </lineage>
</organism>
<dbReference type="InterPro" id="IPR006626">
    <property type="entry name" value="PbH1"/>
</dbReference>
<keyword evidence="3" id="KW-0833">Ubl conjugation pathway</keyword>
<sequence length="741" mass="79922">MREYRTDLSEAGGNLKSGDPNIAMSRRKLLASLGLAGVAAASGTMWRQIAHAGPSTRYSVTGTVYGTDPDWPNDTKLCITTTIEELRSGACAADERLAYYVMDKGQEGFFLNDPLDSISEDNTGTCIVAAASGARFHRSVEAGRINVRWFGAKGDGATNDTQAILKAYAAIREGDTLLFPEGTYRMDSAPPVEILKSNVTIEGEGRRASIINAKGSTYFMFHVKASGVTFRNIGIEKRMAAVPESGLFQPIYISEFDRTLNETYDVKNVTIENVYITGGTACIQVGANVNPEQIHGTLKHIVVRNCELYSNEDGTGQGTCIHGVYGEECKYMDNYCYGGEAAAAINLYGTWNSIVQGNSIYRNKWAGIESENNRGGNLISGNQLFDCKVGIMLDDTFHNIVSDNNIINVQKSGSLSGIRVSSRSVEDGQYYIDNVHIANNSISGYNEGIVLEGYDTLLHANSIIRNVKIKGNHISGCKAGIRAGNAQPYEYFGFISRLVVADNVIEYNNSVQTTAGLGIYISKNGDHITIKSNVIRNHSEAISVDFNNVSNHIYIADNLASGSAQYDIRAYQSQGKVVLKNNTIEKSFRFLETNFIKKTHQGSDNISTTGQIVPNSPDVYMAFTPARRTFRNSGGSAIPKGAIVALDTSYSFAAFVNISATRSDHLAIGVAADTINAGEYGIVLVDGLCDVLVNGPISTGTMMTNAGSYAEAAASGERHLLIAMEANGSGAALRKAVIINR</sequence>
<dbReference type="SMART" id="SM00710">
    <property type="entry name" value="PbH1"/>
    <property type="match status" value="9"/>
</dbReference>
<comment type="caution">
    <text evidence="5">The sequence shown here is derived from an EMBL/GenBank/DDBJ whole genome shotgun (WGS) entry which is preliminary data.</text>
</comment>
<dbReference type="InterPro" id="IPR051550">
    <property type="entry name" value="SCF-Subunits/Alg-Epimerases"/>
</dbReference>
<dbReference type="Pfam" id="PF12708">
    <property type="entry name" value="Pect-lyase_RHGA_epim"/>
    <property type="match status" value="1"/>
</dbReference>
<evidence type="ECO:0000256" key="2">
    <source>
        <dbReference type="ARBA" id="ARBA00022737"/>
    </source>
</evidence>
<proteinExistence type="predicted"/>
<dbReference type="InterPro" id="IPR006311">
    <property type="entry name" value="TAT_signal"/>
</dbReference>
<evidence type="ECO:0000256" key="3">
    <source>
        <dbReference type="ARBA" id="ARBA00022786"/>
    </source>
</evidence>
<dbReference type="PANTHER" id="PTHR22990">
    <property type="entry name" value="F-BOX ONLY PROTEIN"/>
    <property type="match status" value="1"/>
</dbReference>
<dbReference type="SUPFAM" id="SSF51126">
    <property type="entry name" value="Pectin lyase-like"/>
    <property type="match status" value="2"/>
</dbReference>
<dbReference type="InterPro" id="IPR012334">
    <property type="entry name" value="Pectin_lyas_fold"/>
</dbReference>
<feature type="domain" description="Rhamnogalacturonase A/B/Epimerase-like pectate lyase" evidence="4">
    <location>
        <begin position="145"/>
        <end position="391"/>
    </location>
</feature>
<keyword evidence="6" id="KW-1185">Reference proteome</keyword>
<dbReference type="PANTHER" id="PTHR22990:SF15">
    <property type="entry name" value="F-BOX ONLY PROTEIN 10"/>
    <property type="match status" value="1"/>
</dbReference>
<dbReference type="InterPro" id="IPR024535">
    <property type="entry name" value="RHGA/B-epi-like_pectate_lyase"/>
</dbReference>
<comment type="pathway">
    <text evidence="1">Protein modification; protein ubiquitination.</text>
</comment>
<evidence type="ECO:0000256" key="1">
    <source>
        <dbReference type="ARBA" id="ARBA00004906"/>
    </source>
</evidence>
<dbReference type="Gene3D" id="2.160.20.10">
    <property type="entry name" value="Single-stranded right-handed beta-helix, Pectin lyase-like"/>
    <property type="match status" value="1"/>
</dbReference>
<evidence type="ECO:0000313" key="6">
    <source>
        <dbReference type="Proteomes" id="UP000282311"/>
    </source>
</evidence>